<name>A0ABN6Q9C3_NOSCO</name>
<evidence type="ECO:0000259" key="1">
    <source>
        <dbReference type="Pfam" id="PF04326"/>
    </source>
</evidence>
<evidence type="ECO:0000313" key="3">
    <source>
        <dbReference type="Proteomes" id="UP001055453"/>
    </source>
</evidence>
<dbReference type="PANTHER" id="PTHR30595">
    <property type="entry name" value="GLPR-RELATED TRANSCRIPTIONAL REPRESSOR"/>
    <property type="match status" value="1"/>
</dbReference>
<dbReference type="InterPro" id="IPR038475">
    <property type="entry name" value="RecG_C_sf"/>
</dbReference>
<dbReference type="Pfam" id="PF13749">
    <property type="entry name" value="HATPase_c_4"/>
    <property type="match status" value="1"/>
</dbReference>
<feature type="domain" description="Schlafen AlbA-2" evidence="1">
    <location>
        <begin position="25"/>
        <end position="143"/>
    </location>
</feature>
<dbReference type="Gene3D" id="3.30.565.60">
    <property type="match status" value="1"/>
</dbReference>
<evidence type="ECO:0000313" key="2">
    <source>
        <dbReference type="EMBL" id="BDI18572.1"/>
    </source>
</evidence>
<dbReference type="InterPro" id="IPR007421">
    <property type="entry name" value="Schlafen_AlbA_2_dom"/>
</dbReference>
<dbReference type="InterPro" id="IPR038461">
    <property type="entry name" value="Schlafen_AlbA_2_dom_sf"/>
</dbReference>
<keyword evidence="3" id="KW-1185">Reference proteome</keyword>
<reference evidence="2" key="1">
    <citation type="submission" date="2022-04" db="EMBL/GenBank/DDBJ databases">
        <title>Complete genome sequence of a cyanobacterium, Nostoc sp. SO-36, isolated in Antarctica.</title>
        <authorList>
            <person name="Kanesaki Y."/>
            <person name="Effendi D."/>
            <person name="Sakamoto T."/>
            <person name="Ohtani S."/>
            <person name="Awai K."/>
        </authorList>
    </citation>
    <scope>NUCLEOTIDE SEQUENCE</scope>
    <source>
        <strain evidence="2">SO-36</strain>
    </source>
</reference>
<sequence length="544" mass="61756">MRNYMSIEVVEITSDQLNQILIAQESHFLDLKSIDIQPGKLCKFIAGFANADGGELFIGIDEDTVEDKKTRAWRGFTDQEAANGHLQIFEQLFPLGDGYSYTFLIYEGCPGLVLQVTIFKSRGVVEASDSFPYLRRGAQTLPIKTEQALERLRLDKGIESFERRTIDIELEVITTSQVMSKFISAVVPTSEAELWLRKQQLIQKNKPTVAGTLLFADEPQAIFPKRCGIKIYRYKTKDIEGTRDTLAFDPITIEGCLYEQIQQAVAKTIEMVEEIPKVGDTGLESISYPEEAIHEIITNALLHRDYSIISDTHIRIFDNRIEIENPGKLPGHITVKNILKEQYARNGAIVRIINKFPNPPNKDVGEGLNTAFQAMARLRLQPPEIYETETSVAVHIKHEPLASVEATIMLYLEKHKEITNKIARNETGIRSEGTIKQAFYRLKDRGLIEAVPGRARSNAAWRKVGINDTDSENTISMYEMYPQYEQLVMDYLVAHEEIDNRIARQVTGIESGTVMKNIFYRLRNKGLIKIVPGKSRINAKWCKV</sequence>
<dbReference type="Proteomes" id="UP001055453">
    <property type="component" value="Chromosome"/>
</dbReference>
<proteinExistence type="predicted"/>
<dbReference type="EMBL" id="AP025732">
    <property type="protein sequence ID" value="BDI18572.1"/>
    <property type="molecule type" value="Genomic_DNA"/>
</dbReference>
<organism evidence="2 3">
    <name type="scientific">Nostoc cf. commune SO-36</name>
    <dbReference type="NCBI Taxonomy" id="449208"/>
    <lineage>
        <taxon>Bacteria</taxon>
        <taxon>Bacillati</taxon>
        <taxon>Cyanobacteriota</taxon>
        <taxon>Cyanophyceae</taxon>
        <taxon>Nostocales</taxon>
        <taxon>Nostocaceae</taxon>
        <taxon>Nostoc</taxon>
    </lineage>
</organism>
<gene>
    <name evidence="2" type="ORF">ANSO36C_43740</name>
</gene>
<dbReference type="Pfam" id="PF04326">
    <property type="entry name" value="SLFN_AlbA_2"/>
    <property type="match status" value="1"/>
</dbReference>
<dbReference type="InterPro" id="IPR036388">
    <property type="entry name" value="WH-like_DNA-bd_sf"/>
</dbReference>
<dbReference type="Gene3D" id="3.30.950.30">
    <property type="entry name" value="Schlafen, AAA domain"/>
    <property type="match status" value="1"/>
</dbReference>
<dbReference type="PANTHER" id="PTHR30595:SF6">
    <property type="entry name" value="SCHLAFEN ALBA-2 DOMAIN-CONTAINING PROTEIN"/>
    <property type="match status" value="1"/>
</dbReference>
<accession>A0ABN6Q9C3</accession>
<dbReference type="Gene3D" id="1.10.10.10">
    <property type="entry name" value="Winged helix-like DNA-binding domain superfamily/Winged helix DNA-binding domain"/>
    <property type="match status" value="1"/>
</dbReference>
<protein>
    <recommendedName>
        <fullName evidence="1">Schlafen AlbA-2 domain-containing protein</fullName>
    </recommendedName>
</protein>